<keyword evidence="6" id="KW-0347">Helicase</keyword>
<keyword evidence="2" id="KW-0639">Primosome</keyword>
<dbReference type="GO" id="GO:0005524">
    <property type="term" value="F:ATP binding"/>
    <property type="evidence" value="ECO:0007669"/>
    <property type="project" value="UniProtKB-KW"/>
</dbReference>
<name>X0Z9E0_9ZZZZ</name>
<dbReference type="Pfam" id="PF00772">
    <property type="entry name" value="DnaB"/>
    <property type="match status" value="1"/>
</dbReference>
<comment type="similarity">
    <text evidence="1">Belongs to the helicase family. DnaB subfamily.</text>
</comment>
<accession>X0Z9E0</accession>
<dbReference type="GO" id="GO:0016787">
    <property type="term" value="F:hydrolase activity"/>
    <property type="evidence" value="ECO:0007669"/>
    <property type="project" value="UniProtKB-KW"/>
</dbReference>
<comment type="catalytic activity">
    <reaction evidence="11">
        <text>ATP + H2O = ADP + phosphate + H(+)</text>
        <dbReference type="Rhea" id="RHEA:13065"/>
        <dbReference type="ChEBI" id="CHEBI:15377"/>
        <dbReference type="ChEBI" id="CHEBI:15378"/>
        <dbReference type="ChEBI" id="CHEBI:30616"/>
        <dbReference type="ChEBI" id="CHEBI:43474"/>
        <dbReference type="ChEBI" id="CHEBI:456216"/>
        <dbReference type="EC" id="5.6.2.3"/>
    </reaction>
</comment>
<evidence type="ECO:0000256" key="11">
    <source>
        <dbReference type="ARBA" id="ARBA00048954"/>
    </source>
</evidence>
<reference evidence="13" key="1">
    <citation type="journal article" date="2014" name="Front. Microbiol.">
        <title>High frequency of phylogenetically diverse reductive dehalogenase-homologous genes in deep subseafloor sedimentary metagenomes.</title>
        <authorList>
            <person name="Kawai M."/>
            <person name="Futagami T."/>
            <person name="Toyoda A."/>
            <person name="Takaki Y."/>
            <person name="Nishi S."/>
            <person name="Hori S."/>
            <person name="Arai W."/>
            <person name="Tsubouchi T."/>
            <person name="Morono Y."/>
            <person name="Uchiyama I."/>
            <person name="Ito T."/>
            <person name="Fujiyama A."/>
            <person name="Inagaki F."/>
            <person name="Takami H."/>
        </authorList>
    </citation>
    <scope>NUCLEOTIDE SEQUENCE</scope>
    <source>
        <strain evidence="13">Expedition CK06-06</strain>
    </source>
</reference>
<dbReference type="PANTHER" id="PTHR30153:SF2">
    <property type="entry name" value="REPLICATIVE DNA HELICASE"/>
    <property type="match status" value="1"/>
</dbReference>
<dbReference type="GO" id="GO:0043139">
    <property type="term" value="F:5'-3' DNA helicase activity"/>
    <property type="evidence" value="ECO:0007669"/>
    <property type="project" value="UniProtKB-EC"/>
</dbReference>
<keyword evidence="7" id="KW-0067">ATP-binding</keyword>
<dbReference type="InterPro" id="IPR016136">
    <property type="entry name" value="DNA_helicase_N/primase_C"/>
</dbReference>
<feature type="domain" description="SF4 helicase" evidence="12">
    <location>
        <begin position="188"/>
        <end position="284"/>
    </location>
</feature>
<dbReference type="EC" id="5.6.2.3" evidence="10"/>
<evidence type="ECO:0000256" key="9">
    <source>
        <dbReference type="ARBA" id="ARBA00023235"/>
    </source>
</evidence>
<evidence type="ECO:0000256" key="10">
    <source>
        <dbReference type="ARBA" id="ARBA00044969"/>
    </source>
</evidence>
<comment type="caution">
    <text evidence="13">The sequence shown here is derived from an EMBL/GenBank/DDBJ whole genome shotgun (WGS) entry which is preliminary data.</text>
</comment>
<dbReference type="GO" id="GO:0006269">
    <property type="term" value="P:DNA replication, synthesis of primer"/>
    <property type="evidence" value="ECO:0007669"/>
    <property type="project" value="UniProtKB-KW"/>
</dbReference>
<keyword evidence="4" id="KW-0547">Nucleotide-binding</keyword>
<dbReference type="PANTHER" id="PTHR30153">
    <property type="entry name" value="REPLICATIVE DNA HELICASE DNAB"/>
    <property type="match status" value="1"/>
</dbReference>
<dbReference type="InterPro" id="IPR007693">
    <property type="entry name" value="DNA_helicase_DnaB-like_N"/>
</dbReference>
<sequence>MARKNSKSSLDLTRLNRIPPHNIEAEESILGAMMISQDAIAIGGEILDDDDFYRDNHKKIYSAIKNVYVRGEAADPITITEELKRMNILEDVGGKAYIHTLISNVPLAANAKHYATIIAQNATLRRLIEAATKIAAMGYEVPESIEKTVDTAEQIIFDVSKRKIKGDFTILKDLLKEGFEQIEKLHGMGTQITGLSTGFKDLDRLTSGLQPSDLIIVAGRPSMGKTSLVLGIAQYVGLQLKKPVAIFSLEMACHQLSRRIMCSEAEIDATRLKTGRLKEDDWPR</sequence>
<dbReference type="InterPro" id="IPR007694">
    <property type="entry name" value="DNA_helicase_DnaB-like_C"/>
</dbReference>
<dbReference type="Gene3D" id="1.10.860.10">
    <property type="entry name" value="DNAb Helicase, Chain A"/>
    <property type="match status" value="1"/>
</dbReference>
<keyword evidence="9" id="KW-0413">Isomerase</keyword>
<evidence type="ECO:0000256" key="7">
    <source>
        <dbReference type="ARBA" id="ARBA00022840"/>
    </source>
</evidence>
<gene>
    <name evidence="13" type="ORF">S01H4_09529</name>
</gene>
<dbReference type="InterPro" id="IPR036185">
    <property type="entry name" value="DNA_heli_DnaB-like_N_sf"/>
</dbReference>
<evidence type="ECO:0000259" key="12">
    <source>
        <dbReference type="PROSITE" id="PS51199"/>
    </source>
</evidence>
<keyword evidence="5" id="KW-0378">Hydrolase</keyword>
<evidence type="ECO:0000256" key="2">
    <source>
        <dbReference type="ARBA" id="ARBA00022515"/>
    </source>
</evidence>
<dbReference type="AlphaFoldDB" id="X0Z9E0"/>
<dbReference type="SUPFAM" id="SSF48024">
    <property type="entry name" value="N-terminal domain of DnaB helicase"/>
    <property type="match status" value="1"/>
</dbReference>
<evidence type="ECO:0000256" key="4">
    <source>
        <dbReference type="ARBA" id="ARBA00022741"/>
    </source>
</evidence>
<dbReference type="GO" id="GO:0003677">
    <property type="term" value="F:DNA binding"/>
    <property type="evidence" value="ECO:0007669"/>
    <property type="project" value="UniProtKB-KW"/>
</dbReference>
<dbReference type="GO" id="GO:0005829">
    <property type="term" value="C:cytosol"/>
    <property type="evidence" value="ECO:0007669"/>
    <property type="project" value="TreeGrafter"/>
</dbReference>
<dbReference type="Pfam" id="PF03796">
    <property type="entry name" value="DnaB_C"/>
    <property type="match status" value="1"/>
</dbReference>
<dbReference type="SUPFAM" id="SSF52540">
    <property type="entry name" value="P-loop containing nucleoside triphosphate hydrolases"/>
    <property type="match status" value="1"/>
</dbReference>
<proteinExistence type="inferred from homology"/>
<evidence type="ECO:0000313" key="13">
    <source>
        <dbReference type="EMBL" id="GAG56998.1"/>
    </source>
</evidence>
<evidence type="ECO:0000256" key="6">
    <source>
        <dbReference type="ARBA" id="ARBA00022806"/>
    </source>
</evidence>
<dbReference type="PROSITE" id="PS51199">
    <property type="entry name" value="SF4_HELICASE"/>
    <property type="match status" value="1"/>
</dbReference>
<organism evidence="13">
    <name type="scientific">marine sediment metagenome</name>
    <dbReference type="NCBI Taxonomy" id="412755"/>
    <lineage>
        <taxon>unclassified sequences</taxon>
        <taxon>metagenomes</taxon>
        <taxon>ecological metagenomes</taxon>
    </lineage>
</organism>
<dbReference type="InterPro" id="IPR027417">
    <property type="entry name" value="P-loop_NTPase"/>
</dbReference>
<evidence type="ECO:0000256" key="5">
    <source>
        <dbReference type="ARBA" id="ARBA00022801"/>
    </source>
</evidence>
<protein>
    <recommendedName>
        <fullName evidence="10">DNA 5'-3' helicase</fullName>
        <ecNumber evidence="10">5.6.2.3</ecNumber>
    </recommendedName>
</protein>
<evidence type="ECO:0000256" key="1">
    <source>
        <dbReference type="ARBA" id="ARBA00008428"/>
    </source>
</evidence>
<evidence type="ECO:0000256" key="3">
    <source>
        <dbReference type="ARBA" id="ARBA00022705"/>
    </source>
</evidence>
<keyword evidence="8" id="KW-0238">DNA-binding</keyword>
<keyword evidence="3" id="KW-0235">DNA replication</keyword>
<dbReference type="FunFam" id="1.10.860.10:FF:000001">
    <property type="entry name" value="Replicative DNA helicase"/>
    <property type="match status" value="1"/>
</dbReference>
<evidence type="ECO:0000256" key="8">
    <source>
        <dbReference type="ARBA" id="ARBA00023125"/>
    </source>
</evidence>
<dbReference type="GO" id="GO:1990077">
    <property type="term" value="C:primosome complex"/>
    <property type="evidence" value="ECO:0007669"/>
    <property type="project" value="UniProtKB-KW"/>
</dbReference>
<feature type="non-terminal residue" evidence="13">
    <location>
        <position position="284"/>
    </location>
</feature>
<dbReference type="Gene3D" id="3.40.50.300">
    <property type="entry name" value="P-loop containing nucleotide triphosphate hydrolases"/>
    <property type="match status" value="1"/>
</dbReference>
<dbReference type="EMBL" id="BART01003462">
    <property type="protein sequence ID" value="GAG56998.1"/>
    <property type="molecule type" value="Genomic_DNA"/>
</dbReference>